<dbReference type="RefSeq" id="WP_184204949.1">
    <property type="nucleotide sequence ID" value="NZ_JACHIF010000001.1"/>
</dbReference>
<dbReference type="InterPro" id="IPR003812">
    <property type="entry name" value="Fido"/>
</dbReference>
<dbReference type="EMBL" id="JACHIF010000001">
    <property type="protein sequence ID" value="MBB5036285.1"/>
    <property type="molecule type" value="Genomic_DNA"/>
</dbReference>
<dbReference type="NCBIfam" id="TIGR01550">
    <property type="entry name" value="DOC_P1"/>
    <property type="match status" value="1"/>
</dbReference>
<evidence type="ECO:0000259" key="1">
    <source>
        <dbReference type="PROSITE" id="PS51459"/>
    </source>
</evidence>
<dbReference type="PROSITE" id="PS51459">
    <property type="entry name" value="FIDO"/>
    <property type="match status" value="1"/>
</dbReference>
<dbReference type="Gene3D" id="1.20.120.1870">
    <property type="entry name" value="Fic/DOC protein, Fido domain"/>
    <property type="match status" value="1"/>
</dbReference>
<accession>A0A7W7YI33</accession>
<name>A0A7W7YI33_9BACT</name>
<dbReference type="GO" id="GO:0016301">
    <property type="term" value="F:kinase activity"/>
    <property type="evidence" value="ECO:0007669"/>
    <property type="project" value="InterPro"/>
</dbReference>
<dbReference type="InterPro" id="IPR006440">
    <property type="entry name" value="Doc"/>
</dbReference>
<evidence type="ECO:0000313" key="3">
    <source>
        <dbReference type="Proteomes" id="UP000534294"/>
    </source>
</evidence>
<gene>
    <name evidence="2" type="ORF">HNQ64_000519</name>
</gene>
<reference evidence="2 3" key="1">
    <citation type="submission" date="2020-08" db="EMBL/GenBank/DDBJ databases">
        <title>Genomic Encyclopedia of Type Strains, Phase IV (KMG-IV): sequencing the most valuable type-strain genomes for metagenomic binning, comparative biology and taxonomic classification.</title>
        <authorList>
            <person name="Goeker M."/>
        </authorList>
    </citation>
    <scope>NUCLEOTIDE SEQUENCE [LARGE SCALE GENOMIC DNA]</scope>
    <source>
        <strain evidence="2 3">DSM 12251</strain>
    </source>
</reference>
<evidence type="ECO:0000313" key="2">
    <source>
        <dbReference type="EMBL" id="MBB5036285.1"/>
    </source>
</evidence>
<keyword evidence="3" id="KW-1185">Reference proteome</keyword>
<protein>
    <submittedName>
        <fullName evidence="2">Death-on-curing protein</fullName>
    </submittedName>
</protein>
<dbReference type="Proteomes" id="UP000534294">
    <property type="component" value="Unassembled WGS sequence"/>
</dbReference>
<comment type="caution">
    <text evidence="2">The sequence shown here is derived from an EMBL/GenBank/DDBJ whole genome shotgun (WGS) entry which is preliminary data.</text>
</comment>
<dbReference type="SUPFAM" id="SSF140931">
    <property type="entry name" value="Fic-like"/>
    <property type="match status" value="1"/>
</dbReference>
<organism evidence="2 3">
    <name type="scientific">Prosthecobacter dejongeii</name>
    <dbReference type="NCBI Taxonomy" id="48465"/>
    <lineage>
        <taxon>Bacteria</taxon>
        <taxon>Pseudomonadati</taxon>
        <taxon>Verrucomicrobiota</taxon>
        <taxon>Verrucomicrobiia</taxon>
        <taxon>Verrucomicrobiales</taxon>
        <taxon>Verrucomicrobiaceae</taxon>
        <taxon>Prosthecobacter</taxon>
    </lineage>
</organism>
<dbReference type="Pfam" id="PF02661">
    <property type="entry name" value="Fic"/>
    <property type="match status" value="1"/>
</dbReference>
<dbReference type="PANTHER" id="PTHR39426:SF1">
    <property type="entry name" value="HOMOLOGY TO DEATH-ON-CURING PROTEIN OF PHAGE P1"/>
    <property type="match status" value="1"/>
</dbReference>
<sequence>MNEPEWIEKETVLGLHEQSLHDHGGSPGIRDEGLLDSALGKPINVFAYGHPTLFDLAASYVYGLVKNHLFLDGNKRTGFITGILMLELNGYHFTAGEADAAVRTLALAAGEMTEAAYAAWLESNSAPA</sequence>
<dbReference type="PIRSF" id="PIRSF018297">
    <property type="entry name" value="Doc"/>
    <property type="match status" value="1"/>
</dbReference>
<dbReference type="AlphaFoldDB" id="A0A7W7YI33"/>
<dbReference type="PANTHER" id="PTHR39426">
    <property type="entry name" value="HOMOLOGY TO DEATH-ON-CURING PROTEIN OF PHAGE P1"/>
    <property type="match status" value="1"/>
</dbReference>
<proteinExistence type="predicted"/>
<feature type="domain" description="Fido" evidence="1">
    <location>
        <begin position="7"/>
        <end position="123"/>
    </location>
</feature>
<dbReference type="InterPro" id="IPR036597">
    <property type="entry name" value="Fido-like_dom_sf"/>
</dbReference>
<dbReference type="InterPro" id="IPR053737">
    <property type="entry name" value="Type_II_TA_Toxin"/>
</dbReference>